<reference evidence="3 4" key="1">
    <citation type="journal article" date="2019" name="Sci. Rep.">
        <title>A high-quality genome of Eragrostis curvula grass provides insights into Poaceae evolution and supports new strategies to enhance forage quality.</title>
        <authorList>
            <person name="Carballo J."/>
            <person name="Santos B.A.C.M."/>
            <person name="Zappacosta D."/>
            <person name="Garbus I."/>
            <person name="Selva J.P."/>
            <person name="Gallo C.A."/>
            <person name="Diaz A."/>
            <person name="Albertini E."/>
            <person name="Caccamo M."/>
            <person name="Echenique V."/>
        </authorList>
    </citation>
    <scope>NUCLEOTIDE SEQUENCE [LARGE SCALE GENOMIC DNA]</scope>
    <source>
        <strain evidence="4">cv. Victoria</strain>
        <tissue evidence="3">Leaf</tissue>
    </source>
</reference>
<dbReference type="PANTHER" id="PTHR34591">
    <property type="entry name" value="OS03G0653100 PROTEIN-RELATED"/>
    <property type="match status" value="1"/>
</dbReference>
<feature type="domain" description="F-box" evidence="2">
    <location>
        <begin position="51"/>
        <end position="91"/>
    </location>
</feature>
<dbReference type="AlphaFoldDB" id="A0A5J9UGE9"/>
<name>A0A5J9UGE9_9POAL</name>
<dbReference type="SMART" id="SM00256">
    <property type="entry name" value="FBOX"/>
    <property type="match status" value="1"/>
</dbReference>
<protein>
    <recommendedName>
        <fullName evidence="2">F-box domain-containing protein</fullName>
    </recommendedName>
</protein>
<dbReference type="Pfam" id="PF00646">
    <property type="entry name" value="F-box"/>
    <property type="match status" value="1"/>
</dbReference>
<organism evidence="3 4">
    <name type="scientific">Eragrostis curvula</name>
    <name type="common">weeping love grass</name>
    <dbReference type="NCBI Taxonomy" id="38414"/>
    <lineage>
        <taxon>Eukaryota</taxon>
        <taxon>Viridiplantae</taxon>
        <taxon>Streptophyta</taxon>
        <taxon>Embryophyta</taxon>
        <taxon>Tracheophyta</taxon>
        <taxon>Spermatophyta</taxon>
        <taxon>Magnoliopsida</taxon>
        <taxon>Liliopsida</taxon>
        <taxon>Poales</taxon>
        <taxon>Poaceae</taxon>
        <taxon>PACMAD clade</taxon>
        <taxon>Chloridoideae</taxon>
        <taxon>Eragrostideae</taxon>
        <taxon>Eragrostidinae</taxon>
        <taxon>Eragrostis</taxon>
    </lineage>
</organism>
<dbReference type="InterPro" id="IPR036047">
    <property type="entry name" value="F-box-like_dom_sf"/>
</dbReference>
<comment type="caution">
    <text evidence="3">The sequence shown here is derived from an EMBL/GenBank/DDBJ whole genome shotgun (WGS) entry which is preliminary data.</text>
</comment>
<dbReference type="Proteomes" id="UP000324897">
    <property type="component" value="Unassembled WGS sequence"/>
</dbReference>
<proteinExistence type="predicted"/>
<evidence type="ECO:0000256" key="1">
    <source>
        <dbReference type="SAM" id="MobiDB-lite"/>
    </source>
</evidence>
<dbReference type="OrthoDB" id="605328at2759"/>
<dbReference type="CDD" id="cd09917">
    <property type="entry name" value="F-box_SF"/>
    <property type="match status" value="1"/>
</dbReference>
<feature type="region of interest" description="Disordered" evidence="1">
    <location>
        <begin position="376"/>
        <end position="418"/>
    </location>
</feature>
<dbReference type="EMBL" id="RWGY01000026">
    <property type="protein sequence ID" value="TVU22586.1"/>
    <property type="molecule type" value="Genomic_DNA"/>
</dbReference>
<evidence type="ECO:0000313" key="4">
    <source>
        <dbReference type="Proteomes" id="UP000324897"/>
    </source>
</evidence>
<evidence type="ECO:0000259" key="2">
    <source>
        <dbReference type="SMART" id="SM00256"/>
    </source>
</evidence>
<evidence type="ECO:0000313" key="3">
    <source>
        <dbReference type="EMBL" id="TVU22586.1"/>
    </source>
</evidence>
<feature type="compositionally biased region" description="Low complexity" evidence="1">
    <location>
        <begin position="440"/>
        <end position="457"/>
    </location>
</feature>
<dbReference type="SUPFAM" id="SSF81383">
    <property type="entry name" value="F-box domain"/>
    <property type="match status" value="1"/>
</dbReference>
<dbReference type="Gramene" id="TVU22586">
    <property type="protein sequence ID" value="TVU22586"/>
    <property type="gene ID" value="EJB05_32296"/>
</dbReference>
<gene>
    <name evidence="3" type="ORF">EJB05_32296</name>
</gene>
<keyword evidence="4" id="KW-1185">Reference proteome</keyword>
<sequence length="682" mass="75594">MREREERGERERGRKKAALDITRPLYLGLAVIGTMAMNKNSEEDEGLANQLPEDVLTCILCCLAPRFLAVSRCVCKTWCDIIDAHNLLCADLLPHSVSGIFISFNDLTLPKFFSHPTTGPTIWGNFDFLPCRGQLRDYCNGLLLIHDFVVNPATRQWVQLPPCPRPLMSFRYFIDKDYLVFDPSLHRTMSTNPNWYVETDPVIEELEWPPSPCILHVFSSRTKRWEERSFAREGEAAGTVAHMRSDWAEGPRNAVYWRGTLYIHCQTNFVMRISLSDNKTPPRVGRRRLLRRLVKRRHQLVLRERVDSPKRVVLIVAGRRRLGGIRCKSPPARAHLARKFRDVGNSSRRRALFHRQIILPYLPIHSNELEHEANMTKGKGARGKGREHADAPAVGSGRGSAGDSPNAGGVRGVATVAPGSGARSGRGVLAVGGGAAISDPAAAADGSPSSSSTAPSTLGNHGRTGAPSSMGAFPLDFSNCWDGGVGASLIPPFVCPQGCFVVFIFRLFGQKQHQGLRYLNQRVMFSSGFPSASLSQRIDHMSDEHHGPGSLLHDGEQERPVHHEIHRQSRCPCTLLHDHGRGRCSHGAELIDLYGGLVVHSFDEEPVSTGHHPGEVSALKGSSDTKLLHVLGRLELERELELRDHEPPDRNLAHRRVLPNEPGRRDDLVVEVTDCNSLAVGE</sequence>
<accession>A0A5J9UGE9</accession>
<dbReference type="Gene3D" id="1.20.1280.50">
    <property type="match status" value="1"/>
</dbReference>
<dbReference type="InterPro" id="IPR001810">
    <property type="entry name" value="F-box_dom"/>
</dbReference>
<feature type="region of interest" description="Disordered" evidence="1">
    <location>
        <begin position="440"/>
        <end position="465"/>
    </location>
</feature>